<name>A0A8H6IQN9_9PEZI</name>
<dbReference type="EMBL" id="WIGN01000480">
    <property type="protein sequence ID" value="KAF6791375.1"/>
    <property type="molecule type" value="Genomic_DNA"/>
</dbReference>
<dbReference type="AlphaFoldDB" id="A0A8H6IQN9"/>
<evidence type="ECO:0000313" key="1">
    <source>
        <dbReference type="EMBL" id="KAF6791375.1"/>
    </source>
</evidence>
<dbReference type="Proteomes" id="UP000652219">
    <property type="component" value="Unassembled WGS sequence"/>
</dbReference>
<organism evidence="1 2">
    <name type="scientific">Colletotrichum sojae</name>
    <dbReference type="NCBI Taxonomy" id="2175907"/>
    <lineage>
        <taxon>Eukaryota</taxon>
        <taxon>Fungi</taxon>
        <taxon>Dikarya</taxon>
        <taxon>Ascomycota</taxon>
        <taxon>Pezizomycotina</taxon>
        <taxon>Sordariomycetes</taxon>
        <taxon>Hypocreomycetidae</taxon>
        <taxon>Glomerellales</taxon>
        <taxon>Glomerellaceae</taxon>
        <taxon>Colletotrichum</taxon>
        <taxon>Colletotrichum orchidearum species complex</taxon>
    </lineage>
</organism>
<evidence type="ECO:0000313" key="2">
    <source>
        <dbReference type="Proteomes" id="UP000652219"/>
    </source>
</evidence>
<reference evidence="1 2" key="1">
    <citation type="journal article" date="2020" name="Phytopathology">
        <title>Genome Sequence Resources of Colletotrichum truncatum, C. plurivorum, C. musicola, and C. sojae: Four Species Pathogenic to Soybean (Glycine max).</title>
        <authorList>
            <person name="Rogerio F."/>
            <person name="Boufleur T.R."/>
            <person name="Ciampi-Guillardi M."/>
            <person name="Sukno S.A."/>
            <person name="Thon M.R."/>
            <person name="Massola Junior N.S."/>
            <person name="Baroncelli R."/>
        </authorList>
    </citation>
    <scope>NUCLEOTIDE SEQUENCE [LARGE SCALE GENOMIC DNA]</scope>
    <source>
        <strain evidence="1 2">LFN0009</strain>
    </source>
</reference>
<keyword evidence="2" id="KW-1185">Reference proteome</keyword>
<comment type="caution">
    <text evidence="1">The sequence shown here is derived from an EMBL/GenBank/DDBJ whole genome shotgun (WGS) entry which is preliminary data.</text>
</comment>
<protein>
    <submittedName>
        <fullName evidence="1">Uncharacterized protein</fullName>
    </submittedName>
</protein>
<gene>
    <name evidence="1" type="ORF">CSOJ01_14373</name>
</gene>
<sequence length="222" mass="24266">MLVKQTLPLLETIQEVLHASEDLSEPAMAISLAPTLASFSLKDVLVRETGRRATKGLVVKDEAVDLNPLKKSPPQHHIRRVPPCIVAEDEPVTFSLVSLVTNGEKPLGALGRRSDVFDDVAELTDGPLRPLQLKVVPQPPSIDKIIRLRLKGLFVNTIKKGAAHEVKDMTVAPQSSVEHVIVRVGGREEGEKMLEASVVIGGIIRDYGPYRISKIPLVDYPT</sequence>
<proteinExistence type="predicted"/>
<accession>A0A8H6IQN9</accession>